<organism evidence="2 5">
    <name type="scientific">Leptospira adleri</name>
    <dbReference type="NCBI Taxonomy" id="2023186"/>
    <lineage>
        <taxon>Bacteria</taxon>
        <taxon>Pseudomonadati</taxon>
        <taxon>Spirochaetota</taxon>
        <taxon>Spirochaetia</taxon>
        <taxon>Leptospirales</taxon>
        <taxon>Leptospiraceae</taxon>
        <taxon>Leptospira</taxon>
    </lineage>
</organism>
<dbReference type="RefSeq" id="WP_100787078.1">
    <property type="nucleotide sequence ID" value="NZ_NPDU01000074.1"/>
</dbReference>
<proteinExistence type="predicted"/>
<dbReference type="EMBL" id="NPDV01000018">
    <property type="protein sequence ID" value="PJZ51890.1"/>
    <property type="molecule type" value="Genomic_DNA"/>
</dbReference>
<accession>A0A2M9YK69</accession>
<name>A0A2M9YK69_9LEPT</name>
<evidence type="ECO:0000256" key="1">
    <source>
        <dbReference type="SAM" id="MobiDB-lite"/>
    </source>
</evidence>
<evidence type="ECO:0000313" key="2">
    <source>
        <dbReference type="EMBL" id="PJZ51890.1"/>
    </source>
</evidence>
<comment type="caution">
    <text evidence="2">The sequence shown here is derived from an EMBL/GenBank/DDBJ whole genome shotgun (WGS) entry which is preliminary data.</text>
</comment>
<dbReference type="AlphaFoldDB" id="A0A2M9YK69"/>
<feature type="compositionally biased region" description="Acidic residues" evidence="1">
    <location>
        <begin position="205"/>
        <end position="222"/>
    </location>
</feature>
<evidence type="ECO:0000313" key="3">
    <source>
        <dbReference type="EMBL" id="PJZ60167.1"/>
    </source>
</evidence>
<dbReference type="EMBL" id="NPDU01000074">
    <property type="protein sequence ID" value="PJZ60167.1"/>
    <property type="molecule type" value="Genomic_DNA"/>
</dbReference>
<protein>
    <submittedName>
        <fullName evidence="2">Uncharacterized protein</fullName>
    </submittedName>
</protein>
<gene>
    <name evidence="3" type="ORF">CH376_19815</name>
    <name evidence="2" type="ORF">CH380_17660</name>
</gene>
<reference evidence="4 5" key="1">
    <citation type="submission" date="2017-07" db="EMBL/GenBank/DDBJ databases">
        <title>Leptospira spp. isolated from tropical soils.</title>
        <authorList>
            <person name="Thibeaux R."/>
            <person name="Iraola G."/>
            <person name="Ferres I."/>
            <person name="Bierque E."/>
            <person name="Girault D."/>
            <person name="Soupe-Gilbert M.-E."/>
            <person name="Picardeau M."/>
            <person name="Goarant C."/>
        </authorList>
    </citation>
    <scope>NUCLEOTIDE SEQUENCE [LARGE SCALE GENOMIC DNA]</scope>
    <source>
        <strain evidence="2 5">FH2-B-C1</strain>
        <strain evidence="3 4">FH2-B-D1</strain>
    </source>
</reference>
<keyword evidence="4" id="KW-1185">Reference proteome</keyword>
<evidence type="ECO:0000313" key="4">
    <source>
        <dbReference type="Proteomes" id="UP000232149"/>
    </source>
</evidence>
<feature type="region of interest" description="Disordered" evidence="1">
    <location>
        <begin position="205"/>
        <end position="225"/>
    </location>
</feature>
<sequence length="1128" mass="129433">MTQKSPPSFKKSDLSSGKLAEIMADRMLSKQSYRDTFWKAFASKKKKAPANFLDQFEKLYGFQPPEEILEWENVRFAYEQIMYNVNDIWNMIDHEGGLQIDEESEDEDYDPDYRAVSFQKFLLKKSQSPEEQVNSILGSYQGLMFLLTGVAHFGSDGGGDSCWINMLPHAEGSAEVHRYNHEVGELEDEPFFSIAHFIASNWSSEEDDYDDYDEEDEDEEGASEERIESLLGDKVLKQYEAEAQKKYDKRPFYTKSLDLFERSAWLLGHSYGDPAYAYAEKLASAPKFKDWEAEKKFLDKSHPLAAYWILAHYFMKNEKACREACAAAKKLSGKILPAIAKSILSLLDGKSDSLGKVKAKKLQELRNQTFKNCDISQIEPENRKLLEEATGLSGKKKIASGDLKKRIQKGEDPLSLMEEFSEDVETHDFLLKEIGKKDPKFSKLVEQYFKERTDSTYNEWPYKKEDLDLRLSLPISAAFRQGLNYDVENKKAYAGIIKTLGKFDDQNAMNAFRDAVRKLKQDDKRLEEVVGCLLQSEHEDALSIWTEAAWKFFETLDGALEKKKKVQDEGPNLNNIFTVFSYLQQALNERLLVGDEESGKLANKVLTYRKNLSIFGIALGYAFAVSAKLGFKENLEYIRIYLEMGSQIKGSGRDSYLEFNQLVNLSEGAIAWAVLEPETAKSGLRELFEKAEKHSSPGISIDLLACYLSGLLFLEPDREEWIQFAHRILGNRGEEYRAYGPIRAVGKAKIQALKNHLYYHVYADPSPMVDYTWTYIEHAARIAWTLIEGKELPAFDDDDEYANRLSKNPKELPAAILKPEKYSIQHVFQNIREKKYVNPEVIKIGGPWLEESLRFSCDEYRYGGNYDRWEAMKALFIQGESAIPVYAGILDLPYAASDWKLYCLQFLRFVEKEGKQWARVLQMEEDTIVQIVNSNPPEWAAWGDLLAAKLFLLKGKDSFETILKLIKRRLSYTDPHSYTSSSTEEALASRLPSILPWFGREGDNTLERLWKESKKESEGWYILDSAARKNPEIVLSELPELGEEGIELEQRINGGEYGPRFWIQLGSKEAKFGIEEFHLHSILENSRAESSLDSSLLKKDSQKILSDLWKMAQILGYKVSKKKSKKKR</sequence>
<dbReference type="Proteomes" id="UP000232149">
    <property type="component" value="Unassembled WGS sequence"/>
</dbReference>
<evidence type="ECO:0000313" key="5">
    <source>
        <dbReference type="Proteomes" id="UP000232188"/>
    </source>
</evidence>
<dbReference type="Proteomes" id="UP000232188">
    <property type="component" value="Unassembled WGS sequence"/>
</dbReference>